<accession>A0ABS3EJZ6</accession>
<dbReference type="InterPro" id="IPR029052">
    <property type="entry name" value="Metallo-depent_PP-like"/>
</dbReference>
<keyword evidence="3" id="KW-1185">Reference proteome</keyword>
<dbReference type="SUPFAM" id="SSF56300">
    <property type="entry name" value="Metallo-dependent phosphatases"/>
    <property type="match status" value="1"/>
</dbReference>
<evidence type="ECO:0000259" key="1">
    <source>
        <dbReference type="Pfam" id="PF00149"/>
    </source>
</evidence>
<organism evidence="2 3">
    <name type="scientific">Agrobacterium burrii</name>
    <dbReference type="NCBI Taxonomy" id="2815339"/>
    <lineage>
        <taxon>Bacteria</taxon>
        <taxon>Pseudomonadati</taxon>
        <taxon>Pseudomonadota</taxon>
        <taxon>Alphaproteobacteria</taxon>
        <taxon>Hyphomicrobiales</taxon>
        <taxon>Rhizobiaceae</taxon>
        <taxon>Rhizobium/Agrobacterium group</taxon>
        <taxon>Agrobacterium</taxon>
        <taxon>Agrobacterium tumefaciens complex</taxon>
    </lineage>
</organism>
<proteinExistence type="predicted"/>
<feature type="domain" description="Calcineurin-like phosphoesterase" evidence="1">
    <location>
        <begin position="1"/>
        <end position="222"/>
    </location>
</feature>
<dbReference type="Gene3D" id="3.60.21.10">
    <property type="match status" value="1"/>
</dbReference>
<dbReference type="RefSeq" id="WP_207134720.1">
    <property type="nucleotide sequence ID" value="NZ_JAFLNA010000008.1"/>
</dbReference>
<dbReference type="InterPro" id="IPR004843">
    <property type="entry name" value="Calcineurin-like_PHP"/>
</dbReference>
<dbReference type="Proteomes" id="UP000664699">
    <property type="component" value="Unassembled WGS sequence"/>
</dbReference>
<sequence>MKIWTISDLHLEFGVPFGKPAPADADVLVCAGDLLTRGVVASIEWLAHNIAPSRPVVCVAGNHEFYGGSIQEGLRNAREAASRHPNLHFLENDAVEISGVRFIGGTLWTDFRLLSSDPQFAMTAAQSGMNDFRKIKFAKVPFQKFKPIHAYRKHMETRAFVASELEKARTKKTVVVSHHAPSARSISNEFRSDPLAPCYASDLENLIFETPPALWVHGHVHHRNDYSIGSCRVVSNPRGYPGERTNFDPAFIVEI</sequence>
<protein>
    <submittedName>
        <fullName evidence="2">Metallophosphoesterase</fullName>
    </submittedName>
</protein>
<dbReference type="PANTHER" id="PTHR37844">
    <property type="entry name" value="SER/THR PROTEIN PHOSPHATASE SUPERFAMILY (AFU_ORTHOLOGUE AFUA_1G14840)"/>
    <property type="match status" value="1"/>
</dbReference>
<evidence type="ECO:0000313" key="2">
    <source>
        <dbReference type="EMBL" id="MBO0132285.1"/>
    </source>
</evidence>
<dbReference type="Pfam" id="PF00149">
    <property type="entry name" value="Metallophos"/>
    <property type="match status" value="1"/>
</dbReference>
<dbReference type="PANTHER" id="PTHR37844:SF2">
    <property type="entry name" value="SER_THR PROTEIN PHOSPHATASE SUPERFAMILY (AFU_ORTHOLOGUE AFUA_1G14840)"/>
    <property type="match status" value="1"/>
</dbReference>
<evidence type="ECO:0000313" key="3">
    <source>
        <dbReference type="Proteomes" id="UP000664699"/>
    </source>
</evidence>
<gene>
    <name evidence="2" type="ORF">JZX89_16245</name>
</gene>
<name>A0ABS3EJZ6_9HYPH</name>
<dbReference type="EMBL" id="JAFLNA010000008">
    <property type="protein sequence ID" value="MBO0132285.1"/>
    <property type="molecule type" value="Genomic_DNA"/>
</dbReference>
<comment type="caution">
    <text evidence="2">The sequence shown here is derived from an EMBL/GenBank/DDBJ whole genome shotgun (WGS) entry which is preliminary data.</text>
</comment>
<reference evidence="2 3" key="1">
    <citation type="submission" date="2021-03" db="EMBL/GenBank/DDBJ databases">
        <title>Whole genome sequence of Agrobacterium sp. strain Rnr.</title>
        <authorList>
            <person name="Mafakheri H."/>
            <person name="Taghavi S.M."/>
            <person name="Nemanja K."/>
            <person name="Osdaghi E."/>
        </authorList>
    </citation>
    <scope>NUCLEOTIDE SEQUENCE [LARGE SCALE GENOMIC DNA]</scope>
    <source>
        <strain evidence="2 3">Rnr</strain>
    </source>
</reference>